<evidence type="ECO:0008006" key="4">
    <source>
        <dbReference type="Google" id="ProtNLM"/>
    </source>
</evidence>
<accession>A0A506U4T8</accession>
<name>A0A506U4T8_9HYPH</name>
<evidence type="ECO:0000256" key="1">
    <source>
        <dbReference type="SAM" id="MobiDB-lite"/>
    </source>
</evidence>
<dbReference type="InterPro" id="IPR038696">
    <property type="entry name" value="IalB_sf"/>
</dbReference>
<feature type="region of interest" description="Disordered" evidence="1">
    <location>
        <begin position="1"/>
        <end position="35"/>
    </location>
</feature>
<dbReference type="InterPro" id="IPR010642">
    <property type="entry name" value="Invasion_prot_B"/>
</dbReference>
<dbReference type="EMBL" id="VHLG01000012">
    <property type="protein sequence ID" value="TPW28478.1"/>
    <property type="molecule type" value="Genomic_DNA"/>
</dbReference>
<reference evidence="2 3" key="1">
    <citation type="submission" date="2019-06" db="EMBL/GenBank/DDBJ databases">
        <authorList>
            <person name="Li M."/>
        </authorList>
    </citation>
    <scope>NUCLEOTIDE SEQUENCE [LARGE SCALE GENOMIC DNA]</scope>
    <source>
        <strain evidence="2 3">BGMRC2036</strain>
    </source>
</reference>
<dbReference type="Pfam" id="PF06776">
    <property type="entry name" value="IalB"/>
    <property type="match status" value="2"/>
</dbReference>
<dbReference type="Gene3D" id="2.60.40.1880">
    <property type="entry name" value="Invasion associated locus B (IalB) protein"/>
    <property type="match status" value="1"/>
</dbReference>
<evidence type="ECO:0000313" key="3">
    <source>
        <dbReference type="Proteomes" id="UP000318801"/>
    </source>
</evidence>
<protein>
    <recommendedName>
        <fullName evidence="4">Invasion associated locus B family protein</fullName>
    </recommendedName>
</protein>
<keyword evidence="3" id="KW-1185">Reference proteome</keyword>
<gene>
    <name evidence="2" type="ORF">FJU08_16830</name>
</gene>
<comment type="caution">
    <text evidence="2">The sequence shown here is derived from an EMBL/GenBank/DDBJ whole genome shotgun (WGS) entry which is preliminary data.</text>
</comment>
<organism evidence="2 3">
    <name type="scientific">Martelella alba</name>
    <dbReference type="NCBI Taxonomy" id="2590451"/>
    <lineage>
        <taxon>Bacteria</taxon>
        <taxon>Pseudomonadati</taxon>
        <taxon>Pseudomonadota</taxon>
        <taxon>Alphaproteobacteria</taxon>
        <taxon>Hyphomicrobiales</taxon>
        <taxon>Aurantimonadaceae</taxon>
        <taxon>Martelella</taxon>
    </lineage>
</organism>
<dbReference type="Proteomes" id="UP000318801">
    <property type="component" value="Unassembled WGS sequence"/>
</dbReference>
<proteinExistence type="predicted"/>
<evidence type="ECO:0000313" key="2">
    <source>
        <dbReference type="EMBL" id="TPW28478.1"/>
    </source>
</evidence>
<dbReference type="OrthoDB" id="7269060at2"/>
<dbReference type="AlphaFoldDB" id="A0A506U4T8"/>
<sequence>MRGDPVASMATGRISRSAQTVDRLGGPAPTPSSEPISIQEKKTRIMLKHRQIRASLMAITGSMFLAGLALAQSDDAVPASDTTVSYGDWSQHCMLVQIQKEGDAEPGKPQRICEVTQTLNAQQKDGQTQRLLTIAVGKLPATDNYRAVVQTPANVDLRTGVTMSLGDSSIDEPTKGDAVTAMPKPNDISLTYVTCGQFCTADIALSDAQLMELKKTDSAAVTFKMMNGKALKVPLSMKGFKAALTAAPPVN</sequence>